<keyword evidence="2" id="KW-1185">Reference proteome</keyword>
<name>A0A1W6DYH5_9CAUD</name>
<evidence type="ECO:0000313" key="1">
    <source>
        <dbReference type="EMBL" id="ARK07955.1"/>
    </source>
</evidence>
<reference evidence="1 2" key="1">
    <citation type="submission" date="2017-04" db="EMBL/GenBank/DDBJ databases">
        <title>Complete genome sequence and characterization of temperature-dependent bacteriophage phiA8-29 infecting Aeromonas.</title>
        <authorList>
            <person name="He Y."/>
            <person name="Yang H."/>
        </authorList>
    </citation>
    <scope>NUCLEOTIDE SEQUENCE [LARGE SCALE GENOMIC DNA]</scope>
</reference>
<dbReference type="EMBL" id="KY914485">
    <property type="protein sequence ID" value="ARK07955.1"/>
    <property type="molecule type" value="Genomic_DNA"/>
</dbReference>
<organism evidence="1 2">
    <name type="scientific">Aeromonas phage phiA8-29</name>
    <dbReference type="NCBI Taxonomy" id="1978922"/>
    <lineage>
        <taxon>Viruses</taxon>
        <taxon>Duplodnaviria</taxon>
        <taxon>Heunggongvirae</taxon>
        <taxon>Uroviricota</taxon>
        <taxon>Caudoviricetes</taxon>
        <taxon>Pantevenvirales</taxon>
        <taxon>Ackermannviridae</taxon>
        <taxon>Tedavirus</taxon>
        <taxon>Tedavirus A829</taxon>
    </lineage>
</organism>
<accession>A0A1W6DYH5</accession>
<dbReference type="Proteomes" id="UP000221506">
    <property type="component" value="Segment"/>
</dbReference>
<protein>
    <submittedName>
        <fullName evidence="1">Uncharacterized protein</fullName>
    </submittedName>
</protein>
<evidence type="ECO:0000313" key="2">
    <source>
        <dbReference type="Proteomes" id="UP000221506"/>
    </source>
</evidence>
<gene>
    <name evidence="1" type="ORF">phiA829_135</name>
</gene>
<proteinExistence type="predicted"/>
<sequence>MSVLCVHNPVFHRGSKVYTRFPVNFEKFSKLPQRAFKKVEQTLPEEWASLLLLRKTGLWKLGEPYFKGEKLCLDATKYGRQQTIEFWIEVKK</sequence>